<name>A0A4Q9PRM0_9APHY</name>
<organism evidence="1 2">
    <name type="scientific">Dichomitus squalens</name>
    <dbReference type="NCBI Taxonomy" id="114155"/>
    <lineage>
        <taxon>Eukaryota</taxon>
        <taxon>Fungi</taxon>
        <taxon>Dikarya</taxon>
        <taxon>Basidiomycota</taxon>
        <taxon>Agaricomycotina</taxon>
        <taxon>Agaricomycetes</taxon>
        <taxon>Polyporales</taxon>
        <taxon>Polyporaceae</taxon>
        <taxon>Dichomitus</taxon>
    </lineage>
</organism>
<proteinExistence type="predicted"/>
<feature type="non-terminal residue" evidence="1">
    <location>
        <position position="178"/>
    </location>
</feature>
<dbReference type="Proteomes" id="UP000292082">
    <property type="component" value="Unassembled WGS sequence"/>
</dbReference>
<sequence>MFEDGEVRSGDPDYVFCPASHRKQLLTLFTKHFCQHPFFPERHIEDTAHTTESIRHRAVWEMYTFCHIRGLTEVWGYLWGSWYSPRKWVLWARSFGSTRLSRLRTTMTVEKHWQELKGNHLHHLLRPRLDQLIYILVYDVTPSYVARAGVLEDTFRLGRSRPLTTYQGYFKKSWKKLA</sequence>
<dbReference type="EMBL" id="ML145142">
    <property type="protein sequence ID" value="TBU57030.1"/>
    <property type="molecule type" value="Genomic_DNA"/>
</dbReference>
<evidence type="ECO:0000313" key="1">
    <source>
        <dbReference type="EMBL" id="TBU57030.1"/>
    </source>
</evidence>
<protein>
    <submittedName>
        <fullName evidence="1">Uncharacterized protein</fullName>
    </submittedName>
</protein>
<gene>
    <name evidence="1" type="ORF">BD310DRAFT_822319</name>
</gene>
<keyword evidence="2" id="KW-1185">Reference proteome</keyword>
<dbReference type="AlphaFoldDB" id="A0A4Q9PRM0"/>
<accession>A0A4Q9PRM0</accession>
<evidence type="ECO:0000313" key="2">
    <source>
        <dbReference type="Proteomes" id="UP000292082"/>
    </source>
</evidence>
<reference evidence="1 2" key="1">
    <citation type="submission" date="2019-01" db="EMBL/GenBank/DDBJ databases">
        <title>Draft genome sequences of three monokaryotic isolates of the white-rot basidiomycete fungus Dichomitus squalens.</title>
        <authorList>
            <consortium name="DOE Joint Genome Institute"/>
            <person name="Lopez S.C."/>
            <person name="Andreopoulos B."/>
            <person name="Pangilinan J."/>
            <person name="Lipzen A."/>
            <person name="Riley R."/>
            <person name="Ahrendt S."/>
            <person name="Ng V."/>
            <person name="Barry K."/>
            <person name="Daum C."/>
            <person name="Grigoriev I.V."/>
            <person name="Hilden K.S."/>
            <person name="Makela M.R."/>
            <person name="de Vries R.P."/>
        </authorList>
    </citation>
    <scope>NUCLEOTIDE SEQUENCE [LARGE SCALE GENOMIC DNA]</scope>
    <source>
        <strain evidence="1 2">CBS 464.89</strain>
    </source>
</reference>